<comment type="caution">
    <text evidence="2">The sequence shown here is derived from an EMBL/GenBank/DDBJ whole genome shotgun (WGS) entry which is preliminary data.</text>
</comment>
<dbReference type="Proteomes" id="UP000034406">
    <property type="component" value="Unassembled WGS sequence"/>
</dbReference>
<sequence length="600" mass="66551">MSETNLDPGRLKKSIDHLKQNITLHKLENSVNEPGEEAQMLNNEIKRQETGPSNLTAEDVSRVQAVVDQNNDLNLKMEPVVDSETGLVTGVGVPGITTNEQGLVVGVSPNVVDKVAPGIQVTGDTGFIEVPEDKKPSDIETGMKLAEDLVNKKLVGSLVVDADGNTKNFYEPIGGNLTIDGAGQTETVPAAEVPGEDERSSKQIKDDRNLNAQLTIGGLAMTDKMEDLNGVANGKLARLAELKRLEAENGAYAASAVSEKKRLEEELVDIYGVDGFQQVEAKWIEVSDRLGGKKEEPILNEEPRVVLGGEPEIVLSEDPVLNENEEPKIVLEDEPVLKENEQGEGKIYHGYEKQLERYSLLMKKDPNTLSGEDRQELKDLEYLFGLNFGKSFDDVYDQWLADKRQKGEEEGKKVEPVIIDPEPPKIPEEPRKEPVIIEGTLRDPEPSPAVVEKEKKPGLFARLEAFGKRVADGLEKLGAEVRKGYEGAKARFERRAGISKTMATVNVEHANEQAVKKVGETVERIRLIPHYHRLREELIKEFGGDGYTSWYEVTYKEIDENGLETVRIKYEKDLMSASEKARERRKMAGDLKMNPQPSAA</sequence>
<proteinExistence type="predicted"/>
<feature type="compositionally biased region" description="Basic and acidic residues" evidence="1">
    <location>
        <begin position="579"/>
        <end position="589"/>
    </location>
</feature>
<accession>A0A0G0JJZ5</accession>
<protein>
    <submittedName>
        <fullName evidence="2">Uncharacterized protein</fullName>
    </submittedName>
</protein>
<dbReference type="AlphaFoldDB" id="A0A0G0JJZ5"/>
<evidence type="ECO:0000313" key="2">
    <source>
        <dbReference type="EMBL" id="KKQ68008.1"/>
    </source>
</evidence>
<evidence type="ECO:0000313" key="3">
    <source>
        <dbReference type="Proteomes" id="UP000034406"/>
    </source>
</evidence>
<feature type="region of interest" description="Disordered" evidence="1">
    <location>
        <begin position="579"/>
        <end position="600"/>
    </location>
</feature>
<gene>
    <name evidence="2" type="ORF">US90_C0028G0002</name>
</gene>
<dbReference type="STRING" id="1618490.US90_C0028G0002"/>
<reference evidence="2 3" key="1">
    <citation type="journal article" date="2015" name="Nature">
        <title>rRNA introns, odd ribosomes, and small enigmatic genomes across a large radiation of phyla.</title>
        <authorList>
            <person name="Brown C.T."/>
            <person name="Hug L.A."/>
            <person name="Thomas B.C."/>
            <person name="Sharon I."/>
            <person name="Castelle C.J."/>
            <person name="Singh A."/>
            <person name="Wilkins M.J."/>
            <person name="Williams K.H."/>
            <person name="Banfield J.F."/>
        </authorList>
    </citation>
    <scope>NUCLEOTIDE SEQUENCE [LARGE SCALE GENOMIC DNA]</scope>
</reference>
<organism evidence="2 3">
    <name type="scientific">Candidatus Shapirobacteria bacterium GW2011_GWE2_38_30</name>
    <dbReference type="NCBI Taxonomy" id="1618490"/>
    <lineage>
        <taxon>Bacteria</taxon>
        <taxon>Candidatus Shapironibacteriota</taxon>
    </lineage>
</organism>
<name>A0A0G0JJZ5_9BACT</name>
<dbReference type="EMBL" id="LBUT01000028">
    <property type="protein sequence ID" value="KKQ68008.1"/>
    <property type="molecule type" value="Genomic_DNA"/>
</dbReference>
<evidence type="ECO:0000256" key="1">
    <source>
        <dbReference type="SAM" id="MobiDB-lite"/>
    </source>
</evidence>